<dbReference type="Proteomes" id="UP001365128">
    <property type="component" value="Unassembled WGS sequence"/>
</dbReference>
<keyword evidence="3" id="KW-1185">Reference proteome</keyword>
<reference evidence="2 3" key="1">
    <citation type="submission" date="2024-04" db="EMBL/GenBank/DDBJ databases">
        <title>Phyllosticta paracitricarpa is synonymous to the EU quarantine fungus P. citricarpa based on phylogenomic analyses.</title>
        <authorList>
            <consortium name="Lawrence Berkeley National Laboratory"/>
            <person name="Van Ingen-Buijs V.A."/>
            <person name="Van Westerhoven A.C."/>
            <person name="Haridas S."/>
            <person name="Skiadas P."/>
            <person name="Martin F."/>
            <person name="Groenewald J.Z."/>
            <person name="Crous P.W."/>
            <person name="Seidl M.F."/>
        </authorList>
    </citation>
    <scope>NUCLEOTIDE SEQUENCE [LARGE SCALE GENOMIC DNA]</scope>
    <source>
        <strain evidence="2 3">CBS 122670</strain>
    </source>
</reference>
<comment type="caution">
    <text evidence="2">The sequence shown here is derived from an EMBL/GenBank/DDBJ whole genome shotgun (WGS) entry which is preliminary data.</text>
</comment>
<evidence type="ECO:0000313" key="2">
    <source>
        <dbReference type="EMBL" id="KAK7537675.1"/>
    </source>
</evidence>
<evidence type="ECO:0000256" key="1">
    <source>
        <dbReference type="SAM" id="MobiDB-lite"/>
    </source>
</evidence>
<organism evidence="2 3">
    <name type="scientific">Phyllosticta citricarpa</name>
    <dbReference type="NCBI Taxonomy" id="55181"/>
    <lineage>
        <taxon>Eukaryota</taxon>
        <taxon>Fungi</taxon>
        <taxon>Dikarya</taxon>
        <taxon>Ascomycota</taxon>
        <taxon>Pezizomycotina</taxon>
        <taxon>Dothideomycetes</taxon>
        <taxon>Dothideomycetes incertae sedis</taxon>
        <taxon>Botryosphaeriales</taxon>
        <taxon>Phyllostictaceae</taxon>
        <taxon>Phyllosticta</taxon>
    </lineage>
</organism>
<dbReference type="EMBL" id="JBBPDW010000034">
    <property type="protein sequence ID" value="KAK7537675.1"/>
    <property type="molecule type" value="Genomic_DNA"/>
</dbReference>
<feature type="region of interest" description="Disordered" evidence="1">
    <location>
        <begin position="29"/>
        <end position="50"/>
    </location>
</feature>
<name>A0ABR1LUD9_9PEZI</name>
<accession>A0ABR1LUD9</accession>
<evidence type="ECO:0000313" key="3">
    <source>
        <dbReference type="Proteomes" id="UP001365128"/>
    </source>
</evidence>
<protein>
    <submittedName>
        <fullName evidence="2">Uncharacterized protein</fullName>
    </submittedName>
</protein>
<gene>
    <name evidence="2" type="ORF">IWX46DRAFT_255895</name>
</gene>
<sequence>MTAVVLPLAGRQCDGCGDEDEVQMELRMRPGDKPRTSSPPSNSHDALFSPLPRKTMRSTDLCPSTFSPLQQSVSLCLRPPPRRWPRRIEDPDLGLCGSLERVELLEQIFHACIRREDEVRYLVRPRRSKIHPAFWLGAGVAVMLWTSLAQGGCQWRSPLSSDCGTVQQPLSIECFRSLGQSRLCRHRRQTTSLLAPTDAHQVSKCGYSWNVACWNTVDV</sequence>
<proteinExistence type="predicted"/>